<comment type="subcellular location">
    <subcellularLocation>
        <location evidence="1">Virion</location>
    </subcellularLocation>
</comment>
<dbReference type="RefSeq" id="YP_010769839.1">
    <property type="nucleotide sequence ID" value="NC_074086.1"/>
</dbReference>
<reference evidence="4" key="1">
    <citation type="submission" date="2020-09" db="EMBL/GenBank/DDBJ databases">
        <title>Leviviricetes taxonomy.</title>
        <authorList>
            <person name="Stockdale S.R."/>
            <person name="Callanan J."/>
            <person name="Adriaenssens E.M."/>
            <person name="Kuhn J.H."/>
            <person name="Rumnieks J."/>
            <person name="Shkoporov A."/>
            <person name="Draper L.A."/>
            <person name="Ross P."/>
            <person name="Hill C."/>
        </authorList>
    </citation>
    <scope>NUCLEOTIDE SEQUENCE</scope>
</reference>
<keyword evidence="5" id="KW-1185">Reference proteome</keyword>
<evidence type="ECO:0000313" key="5">
    <source>
        <dbReference type="Proteomes" id="UP000683232"/>
    </source>
</evidence>
<dbReference type="KEGG" id="vg:80398968"/>
<dbReference type="GeneID" id="80398968"/>
<dbReference type="Gene3D" id="3.30.380.10">
    <property type="entry name" value="MS2 Viral Coat Protein"/>
    <property type="match status" value="1"/>
</dbReference>
<keyword evidence="3" id="KW-0946">Virion</keyword>
<gene>
    <name evidence="4" type="primary">SRR5466338_2_3</name>
</gene>
<evidence type="ECO:0000256" key="1">
    <source>
        <dbReference type="ARBA" id="ARBA00004328"/>
    </source>
</evidence>
<accession>A0A8S5L4A6</accession>
<dbReference type="GO" id="GO:0019028">
    <property type="term" value="C:viral capsid"/>
    <property type="evidence" value="ECO:0007669"/>
    <property type="project" value="UniProtKB-KW"/>
</dbReference>
<organism evidence="4 5">
    <name type="scientific">ssRNA phage SRR5466338_2</name>
    <dbReference type="NCBI Taxonomy" id="2786391"/>
    <lineage>
        <taxon>Viruses</taxon>
        <taxon>Riboviria</taxon>
        <taxon>Orthornavirae</taxon>
        <taxon>Lenarviricota</taxon>
        <taxon>Leviviricetes</taxon>
        <taxon>Norzivirales</taxon>
        <taxon>Fiersviridae</taxon>
        <taxon>Rusvolovirus</taxon>
        <taxon>Rusvolovirus asiadaptatum</taxon>
    </lineage>
</organism>
<evidence type="ECO:0000256" key="3">
    <source>
        <dbReference type="ARBA" id="ARBA00022844"/>
    </source>
</evidence>
<dbReference type="Proteomes" id="UP000683232">
    <property type="component" value="Segment"/>
</dbReference>
<dbReference type="EMBL" id="BK014082">
    <property type="protein sequence ID" value="DAD52363.1"/>
    <property type="molecule type" value="Genomic_RNA"/>
</dbReference>
<protein>
    <submittedName>
        <fullName evidence="4">Coat protein</fullName>
    </submittedName>
</protein>
<sequence>MPQIGAISIADGAASPVMHVFTPIGKDDKGVFWWEQTTPNPANVLAAKRLSYRQSRVLEGGNTLNSKSKVIWALHYPTMETLGTNDAGITPPPTVAYKEMCRTEFDLAERSSKQERKDTRVMFKNLLVDSMLVSNIDDLQPGYA</sequence>
<evidence type="ECO:0000313" key="4">
    <source>
        <dbReference type="EMBL" id="DAD52363.1"/>
    </source>
</evidence>
<proteinExistence type="predicted"/>
<dbReference type="InterPro" id="IPR015954">
    <property type="entry name" value="Phage_RNA-type_capsid"/>
</dbReference>
<name>A0A8S5L4A6_9VIRU</name>
<keyword evidence="2 4" id="KW-0167">Capsid protein</keyword>
<evidence type="ECO:0000256" key="2">
    <source>
        <dbReference type="ARBA" id="ARBA00022561"/>
    </source>
</evidence>